<dbReference type="PANTHER" id="PTHR40389">
    <property type="entry name" value="ENDOGENOUS RETROVIRUS GROUP K MEMBER 24 GAG POLYPROTEIN-RELATED"/>
    <property type="match status" value="1"/>
</dbReference>
<evidence type="ECO:0000313" key="4">
    <source>
        <dbReference type="Proteomes" id="UP000556165"/>
    </source>
</evidence>
<dbReference type="InterPro" id="IPR050195">
    <property type="entry name" value="Primate_lentivir_Gag_pol-like"/>
</dbReference>
<dbReference type="GO" id="GO:0003676">
    <property type="term" value="F:nucleic acid binding"/>
    <property type="evidence" value="ECO:0007669"/>
    <property type="project" value="InterPro"/>
</dbReference>
<feature type="region of interest" description="Disordered" evidence="1">
    <location>
        <begin position="105"/>
        <end position="193"/>
    </location>
</feature>
<dbReference type="InterPro" id="IPR045345">
    <property type="entry name" value="Gag_p24_C"/>
</dbReference>
<dbReference type="Gene3D" id="4.10.60.10">
    <property type="entry name" value="Zinc finger, CCHC-type"/>
    <property type="match status" value="1"/>
</dbReference>
<organism evidence="3 4">
    <name type="scientific">Phaetusa simplex</name>
    <name type="common">large-billed tern</name>
    <dbReference type="NCBI Taxonomy" id="297813"/>
    <lineage>
        <taxon>Eukaryota</taxon>
        <taxon>Metazoa</taxon>
        <taxon>Chordata</taxon>
        <taxon>Craniata</taxon>
        <taxon>Vertebrata</taxon>
        <taxon>Euteleostomi</taxon>
        <taxon>Archelosauria</taxon>
        <taxon>Archosauria</taxon>
        <taxon>Dinosauria</taxon>
        <taxon>Saurischia</taxon>
        <taxon>Theropoda</taxon>
        <taxon>Coelurosauria</taxon>
        <taxon>Aves</taxon>
        <taxon>Neognathae</taxon>
        <taxon>Neoaves</taxon>
        <taxon>Charadriiformes</taxon>
        <taxon>Laridae</taxon>
        <taxon>Phaetusa</taxon>
    </lineage>
</organism>
<dbReference type="Pfam" id="PF00607">
    <property type="entry name" value="Gag_p24"/>
    <property type="match status" value="1"/>
</dbReference>
<accession>A0A7L4BQ25</accession>
<gene>
    <name evidence="3" type="primary">Ervk24</name>
    <name evidence="3" type="ORF">PHASIM_R04249</name>
</gene>
<protein>
    <submittedName>
        <fullName evidence="3">GAK24 protein</fullName>
    </submittedName>
</protein>
<dbReference type="SUPFAM" id="SSF47353">
    <property type="entry name" value="Retrovirus capsid dimerization domain-like"/>
    <property type="match status" value="1"/>
</dbReference>
<dbReference type="InterPro" id="IPR008916">
    <property type="entry name" value="Retrov_capsid_C"/>
</dbReference>
<dbReference type="PANTHER" id="PTHR40389:SF3">
    <property type="entry name" value="IGE-BINDING PROTEIN"/>
    <property type="match status" value="1"/>
</dbReference>
<proteinExistence type="predicted"/>
<feature type="non-terminal residue" evidence="3">
    <location>
        <position position="1"/>
    </location>
</feature>
<dbReference type="Gene3D" id="1.10.375.10">
    <property type="entry name" value="Human Immunodeficiency Virus Type 1 Capsid Protein"/>
    <property type="match status" value="1"/>
</dbReference>
<feature type="non-terminal residue" evidence="3">
    <location>
        <position position="566"/>
    </location>
</feature>
<feature type="compositionally biased region" description="Pro residues" evidence="1">
    <location>
        <begin position="141"/>
        <end position="150"/>
    </location>
</feature>
<evidence type="ECO:0000313" key="3">
    <source>
        <dbReference type="EMBL" id="NXW39543.1"/>
    </source>
</evidence>
<feature type="region of interest" description="Disordered" evidence="1">
    <location>
        <begin position="538"/>
        <end position="566"/>
    </location>
</feature>
<reference evidence="3 4" key="1">
    <citation type="submission" date="2019-09" db="EMBL/GenBank/DDBJ databases">
        <title>Bird 10,000 Genomes (B10K) Project - Family phase.</title>
        <authorList>
            <person name="Zhang G."/>
        </authorList>
    </citation>
    <scope>NUCLEOTIDE SEQUENCE [LARGE SCALE GENOMIC DNA]</scope>
    <source>
        <strain evidence="3">B10K-DU-009-16</strain>
        <tissue evidence="3">Muscle</tissue>
    </source>
</reference>
<feature type="domain" description="Retroviral nucleocapsid Gag protein p24 C-terminal" evidence="2">
    <location>
        <begin position="380"/>
        <end position="445"/>
    </location>
</feature>
<evidence type="ECO:0000259" key="2">
    <source>
        <dbReference type="Pfam" id="PF19317"/>
    </source>
</evidence>
<dbReference type="SUPFAM" id="SSF47943">
    <property type="entry name" value="Retrovirus capsid protein, N-terminal core domain"/>
    <property type="match status" value="1"/>
</dbReference>
<dbReference type="InterPro" id="IPR008919">
    <property type="entry name" value="Retrov_capsid_N"/>
</dbReference>
<keyword evidence="4" id="KW-1185">Reference proteome</keyword>
<dbReference type="EMBL" id="VZZW01010618">
    <property type="protein sequence ID" value="NXW39543.1"/>
    <property type="molecule type" value="Genomic_DNA"/>
</dbReference>
<comment type="caution">
    <text evidence="3">The sequence shown here is derived from an EMBL/GenBank/DDBJ whole genome shotgun (WGS) entry which is preliminary data.</text>
</comment>
<dbReference type="SUPFAM" id="SSF57756">
    <property type="entry name" value="Retrovirus zinc finger-like domains"/>
    <property type="match status" value="1"/>
</dbReference>
<dbReference type="Proteomes" id="UP000556165">
    <property type="component" value="Unassembled WGS sequence"/>
</dbReference>
<dbReference type="GO" id="GO:0016032">
    <property type="term" value="P:viral process"/>
    <property type="evidence" value="ECO:0007669"/>
    <property type="project" value="InterPro"/>
</dbReference>
<dbReference type="AlphaFoldDB" id="A0A7L4BQ25"/>
<dbReference type="Gene3D" id="1.10.1200.30">
    <property type="match status" value="1"/>
</dbReference>
<evidence type="ECO:0000256" key="1">
    <source>
        <dbReference type="SAM" id="MobiDB-lite"/>
    </source>
</evidence>
<sequence length="566" mass="61921">LLKCFLEKWGIQGIDCKKELPGLLAFAVAKGFFVNPDTVFEQAEWRKYGDLLFDEIINDNKTARKLMKPWRAVAIALSQHRAEQKAAAAASERLGISAAISTTASTASQQGNTGPSPDFPLPPSVRTFTITQGATGGWSPTVPPPSPSPIEPLGTVTLSPQPTAPLLGEEHEDKDPVNSLSACEPPSEQESMNPFKNGVQMVQQRQKVWQKIAEEAMANGDRDFAAHIAHQMFPVIYSPPDPQGQITISITNLDWKLLTQLRATVNESGIKGEPTRQMLDYIWGTNILLPGDIRSIMRLILTQHQQLLFNAHWQSVCQESVAVVRGPGDPLHGVTLDELMGLGAYFRTEAQALIGPDKAKESMKLARQELDRIKSPEGIPSYMGIKQGREESFGLFIDRVANAIQTAGVPEYLKGAILKQCAMQNCNPQTRSILAILPGTWTIEEGLERMAQVPVGPQAMLVEAVKELGISIREQAQVTQNQVLAALAPLQTSAQRSTTRGPPRFKCFRCGIVRHLRRNCRAGEVWCKTCRSNTHNNSACRRSTFGTGNGRPSGPSRPATTQKAAA</sequence>
<dbReference type="GO" id="GO:0008270">
    <property type="term" value="F:zinc ion binding"/>
    <property type="evidence" value="ECO:0007669"/>
    <property type="project" value="InterPro"/>
</dbReference>
<dbReference type="InterPro" id="IPR036875">
    <property type="entry name" value="Znf_CCHC_sf"/>
</dbReference>
<dbReference type="Pfam" id="PF19317">
    <property type="entry name" value="Gag_p24_C"/>
    <property type="match status" value="1"/>
</dbReference>
<name>A0A7L4BQ25_9CHAR</name>